<dbReference type="Pfam" id="PF17899">
    <property type="entry name" value="Peptidase_M61_N"/>
    <property type="match status" value="1"/>
</dbReference>
<dbReference type="PATRIC" id="fig|880071.3.peg.2191"/>
<dbReference type="PIRSF" id="PIRSF016493">
    <property type="entry name" value="Glycyl_aminpptds"/>
    <property type="match status" value="1"/>
</dbReference>
<dbReference type="Gene3D" id="1.10.390.10">
    <property type="entry name" value="Neutral Protease Domain 2"/>
    <property type="match status" value="1"/>
</dbReference>
<dbReference type="RefSeq" id="WP_014798028.1">
    <property type="nucleotide sequence ID" value="NC_018018.1"/>
</dbReference>
<dbReference type="EMBL" id="CP003345">
    <property type="protein sequence ID" value="AFM04581.1"/>
    <property type="molecule type" value="Genomic_DNA"/>
</dbReference>
<organism evidence="3 4">
    <name type="scientific">Bernardetia litoralis (strain ATCC 23117 / DSM 6794 / NBRC 15988 / NCIMB 1366 / Fx l1 / Sio-4)</name>
    <name type="common">Flexibacter litoralis</name>
    <dbReference type="NCBI Taxonomy" id="880071"/>
    <lineage>
        <taxon>Bacteria</taxon>
        <taxon>Pseudomonadati</taxon>
        <taxon>Bacteroidota</taxon>
        <taxon>Cytophagia</taxon>
        <taxon>Cytophagales</taxon>
        <taxon>Bernardetiaceae</taxon>
        <taxon>Bernardetia</taxon>
    </lineage>
</organism>
<evidence type="ECO:0000259" key="2">
    <source>
        <dbReference type="Pfam" id="PF17899"/>
    </source>
</evidence>
<dbReference type="InterPro" id="IPR007963">
    <property type="entry name" value="Peptidase_M61_catalytic"/>
</dbReference>
<dbReference type="HOGENOM" id="CLU_022755_0_0_10"/>
<dbReference type="SUPFAM" id="SSF50156">
    <property type="entry name" value="PDZ domain-like"/>
    <property type="match status" value="1"/>
</dbReference>
<protein>
    <submittedName>
        <fullName evidence="3">Putative protease with the C-terminal PDZ domain</fullName>
    </submittedName>
</protein>
<dbReference type="eggNOG" id="COG3975">
    <property type="taxonomic scope" value="Bacteria"/>
</dbReference>
<dbReference type="AlphaFoldDB" id="I4AKU6"/>
<dbReference type="GO" id="GO:0006508">
    <property type="term" value="P:proteolysis"/>
    <property type="evidence" value="ECO:0007669"/>
    <property type="project" value="UniProtKB-KW"/>
</dbReference>
<proteinExistence type="predicted"/>
<dbReference type="Gene3D" id="2.60.40.3650">
    <property type="match status" value="1"/>
</dbReference>
<feature type="domain" description="Peptidase M61 N-terminal" evidence="2">
    <location>
        <begin position="4"/>
        <end position="173"/>
    </location>
</feature>
<evidence type="ECO:0000313" key="3">
    <source>
        <dbReference type="EMBL" id="AFM04581.1"/>
    </source>
</evidence>
<dbReference type="InterPro" id="IPR024191">
    <property type="entry name" value="Peptidase_M61"/>
</dbReference>
<reference evidence="4" key="1">
    <citation type="submission" date="2012-06" db="EMBL/GenBank/DDBJ databases">
        <title>The complete genome of Flexibacter litoralis DSM 6794.</title>
        <authorList>
            <person name="Lucas S."/>
            <person name="Copeland A."/>
            <person name="Lapidus A."/>
            <person name="Glavina del Rio T."/>
            <person name="Dalin E."/>
            <person name="Tice H."/>
            <person name="Bruce D."/>
            <person name="Goodwin L."/>
            <person name="Pitluck S."/>
            <person name="Peters L."/>
            <person name="Ovchinnikova G."/>
            <person name="Lu M."/>
            <person name="Kyrpides N."/>
            <person name="Mavromatis K."/>
            <person name="Ivanova N."/>
            <person name="Brettin T."/>
            <person name="Detter J.C."/>
            <person name="Han C."/>
            <person name="Larimer F."/>
            <person name="Land M."/>
            <person name="Hauser L."/>
            <person name="Markowitz V."/>
            <person name="Cheng J.-F."/>
            <person name="Hugenholtz P."/>
            <person name="Woyke T."/>
            <person name="Wu D."/>
            <person name="Spring S."/>
            <person name="Lang E."/>
            <person name="Kopitz M."/>
            <person name="Brambilla E."/>
            <person name="Klenk H.-P."/>
            <person name="Eisen J.A."/>
        </authorList>
    </citation>
    <scope>NUCLEOTIDE SEQUENCE [LARGE SCALE GENOMIC DNA]</scope>
    <source>
        <strain evidence="4">ATCC 23117 / DSM 6794 / NBRC 15988 / NCIMB 1366 / Sio-4</strain>
    </source>
</reference>
<keyword evidence="4" id="KW-1185">Reference proteome</keyword>
<dbReference type="Proteomes" id="UP000006054">
    <property type="component" value="Chromosome"/>
</dbReference>
<dbReference type="InterPro" id="IPR027268">
    <property type="entry name" value="Peptidase_M4/M1_CTD_sf"/>
</dbReference>
<dbReference type="InterPro" id="IPR036034">
    <property type="entry name" value="PDZ_sf"/>
</dbReference>
<sequence>MLDYKISYSQPHHHFINLELTINNIDANLEKEISLQLPAWRPGRYTLQNFAKNIAKFNVFDENEKPLKFSKTTKDNWKVETNGAKTLTVRYTYYANQMDAGGSYLDEKQIYLNFICCCLEVQNRPNSEYRVNVEMPSDYKVACALPQETQEKKSYLIAQDFFHLIDSPLIASNTLKHKSYKVKNSEANFHIWIQGDWNIDFEKAVKEFQLFTQDQIALFKDFSSTDYHFMFQILPYSKYHGVEHCHSTVITLGADYDMDGVARYNDFLGISSHELFHFWNIMRIRPKELMPYDLSKETYFKTGFVAEGLTTYYGDYILCRSGVWTQEYYLKDFENLLKRHFHNNGRLNLSVADSSYDLWLDGYELGIPNRKSSIYVEGAMAAFILDIKLRKTSNHQKSLDTVMVKMWEDFGKKGIGYSLEDYHNVVDETAGEHIKDYFEKCIYSPNALNAYLKEAFDFIGIEKTFIPNENEMERRLGLKTIFQNNAYFVVGFSPDSEVAKSITVNDEIVAINSYKLDANNPNAILNKAAKDGKTELEISFFRDNQLHTITIKYDENQYPIIKLKVKEDATEEQKENLRKWLSPLV</sequence>
<feature type="domain" description="Peptidase M61 catalytic" evidence="1">
    <location>
        <begin position="267"/>
        <end position="380"/>
    </location>
</feature>
<dbReference type="InterPro" id="IPR040756">
    <property type="entry name" value="Peptidase_M61_N"/>
</dbReference>
<keyword evidence="3" id="KW-0645">Protease</keyword>
<dbReference type="OrthoDB" id="9778516at2"/>
<dbReference type="GO" id="GO:0008233">
    <property type="term" value="F:peptidase activity"/>
    <property type="evidence" value="ECO:0007669"/>
    <property type="project" value="UniProtKB-KW"/>
</dbReference>
<evidence type="ECO:0000313" key="4">
    <source>
        <dbReference type="Proteomes" id="UP000006054"/>
    </source>
</evidence>
<evidence type="ECO:0000259" key="1">
    <source>
        <dbReference type="Pfam" id="PF05299"/>
    </source>
</evidence>
<name>I4AKU6_BERLS</name>
<gene>
    <name evidence="3" type="ordered locus">Fleli_2202</name>
</gene>
<dbReference type="Pfam" id="PF05299">
    <property type="entry name" value="Peptidase_M61"/>
    <property type="match status" value="1"/>
</dbReference>
<dbReference type="KEGG" id="fli:Fleli_2202"/>
<keyword evidence="3" id="KW-0378">Hydrolase</keyword>
<dbReference type="Gene3D" id="2.30.42.10">
    <property type="match status" value="1"/>
</dbReference>
<accession>I4AKU6</accession>